<keyword evidence="1" id="KW-0479">Metal-binding</keyword>
<reference evidence="6 7" key="1">
    <citation type="journal article" date="2015" name="Proc. Natl. Acad. Sci. U.S.A.">
        <title>The resurrection genome of Boea hygrometrica: A blueprint for survival of dehydration.</title>
        <authorList>
            <person name="Xiao L."/>
            <person name="Yang G."/>
            <person name="Zhang L."/>
            <person name="Yang X."/>
            <person name="Zhao S."/>
            <person name="Ji Z."/>
            <person name="Zhou Q."/>
            <person name="Hu M."/>
            <person name="Wang Y."/>
            <person name="Chen M."/>
            <person name="Xu Y."/>
            <person name="Jin H."/>
            <person name="Xiao X."/>
            <person name="Hu G."/>
            <person name="Bao F."/>
            <person name="Hu Y."/>
            <person name="Wan P."/>
            <person name="Li L."/>
            <person name="Deng X."/>
            <person name="Kuang T."/>
            <person name="Xiang C."/>
            <person name="Zhu J.K."/>
            <person name="Oliver M.J."/>
            <person name="He Y."/>
        </authorList>
    </citation>
    <scope>NUCLEOTIDE SEQUENCE [LARGE SCALE GENOMIC DNA]</scope>
    <source>
        <strain evidence="7">cv. XS01</strain>
    </source>
</reference>
<keyword evidence="7" id="KW-1185">Reference proteome</keyword>
<evidence type="ECO:0000256" key="4">
    <source>
        <dbReference type="PROSITE-ProRule" id="PRU00322"/>
    </source>
</evidence>
<evidence type="ECO:0000256" key="2">
    <source>
        <dbReference type="ARBA" id="ARBA00022771"/>
    </source>
</evidence>
<dbReference type="PANTHER" id="PTHR23111">
    <property type="entry name" value="ZINC FINGER PROTEIN"/>
    <property type="match status" value="1"/>
</dbReference>
<dbReference type="PROSITE" id="PS50199">
    <property type="entry name" value="ZF_RANBP2_2"/>
    <property type="match status" value="1"/>
</dbReference>
<dbReference type="EMBL" id="KV006675">
    <property type="protein sequence ID" value="KZV32457.1"/>
    <property type="molecule type" value="Genomic_DNA"/>
</dbReference>
<accession>A0A2Z7BEJ9</accession>
<dbReference type="OrthoDB" id="448399at2759"/>
<keyword evidence="3" id="KW-0862">Zinc</keyword>
<dbReference type="GO" id="GO:0003729">
    <property type="term" value="F:mRNA binding"/>
    <property type="evidence" value="ECO:0007669"/>
    <property type="project" value="TreeGrafter"/>
</dbReference>
<dbReference type="AlphaFoldDB" id="A0A2Z7BEJ9"/>
<dbReference type="PROSITE" id="PS01358">
    <property type="entry name" value="ZF_RANBP2_1"/>
    <property type="match status" value="1"/>
</dbReference>
<evidence type="ECO:0000313" key="6">
    <source>
        <dbReference type="EMBL" id="KZV32457.1"/>
    </source>
</evidence>
<dbReference type="PANTHER" id="PTHR23111:SF23">
    <property type="entry name" value="RAN BP2_NZF ZINC FINGER-LIKE SUPERFAMILY PROTEIN"/>
    <property type="match status" value="1"/>
</dbReference>
<evidence type="ECO:0000256" key="3">
    <source>
        <dbReference type="ARBA" id="ARBA00022833"/>
    </source>
</evidence>
<sequence>MFNTRLYGKSLKPQFPSPKFHSPFSHLHKHASGKSPTTSPADKFVQDEAQGLQYPETSFKSASFPLEKSAVLTNVQISHPWREWVSLMKELLKRGYFDAIGNPFARNGELGSKEANLIRTACLNFARDHRQLIRYLSRESILVIAGTGCPSTDRKVVNSGKRLRAYVGSNEDNVCSSCILRGDCDRAYLKASEDEGVRTVDVVRLLLTYGLAPAVNSLENNPCLNKKIEESVRILLKEMVDMISAEERDFKPIMDIGDASERNQIQAPTKQNNWICPKCDSINLIRNFKCFNCDSLSRERLSKIAEEMEHLPLKKGDWICDK</sequence>
<proteinExistence type="predicted"/>
<dbReference type="Gene3D" id="4.10.1060.10">
    <property type="entry name" value="Zinc finger, RanBP2-type"/>
    <property type="match status" value="1"/>
</dbReference>
<evidence type="ECO:0000313" key="7">
    <source>
        <dbReference type="Proteomes" id="UP000250235"/>
    </source>
</evidence>
<keyword evidence="2 4" id="KW-0863">Zinc-finger</keyword>
<dbReference type="GO" id="GO:0005737">
    <property type="term" value="C:cytoplasm"/>
    <property type="evidence" value="ECO:0007669"/>
    <property type="project" value="TreeGrafter"/>
</dbReference>
<name>A0A2Z7BEJ9_9LAMI</name>
<feature type="domain" description="RanBP2-type" evidence="5">
    <location>
        <begin position="270"/>
        <end position="299"/>
    </location>
</feature>
<evidence type="ECO:0000256" key="1">
    <source>
        <dbReference type="ARBA" id="ARBA00022723"/>
    </source>
</evidence>
<organism evidence="6 7">
    <name type="scientific">Dorcoceras hygrometricum</name>
    <dbReference type="NCBI Taxonomy" id="472368"/>
    <lineage>
        <taxon>Eukaryota</taxon>
        <taxon>Viridiplantae</taxon>
        <taxon>Streptophyta</taxon>
        <taxon>Embryophyta</taxon>
        <taxon>Tracheophyta</taxon>
        <taxon>Spermatophyta</taxon>
        <taxon>Magnoliopsida</taxon>
        <taxon>eudicotyledons</taxon>
        <taxon>Gunneridae</taxon>
        <taxon>Pentapetalae</taxon>
        <taxon>asterids</taxon>
        <taxon>lamiids</taxon>
        <taxon>Lamiales</taxon>
        <taxon>Gesneriaceae</taxon>
        <taxon>Didymocarpoideae</taxon>
        <taxon>Trichosporeae</taxon>
        <taxon>Loxocarpinae</taxon>
        <taxon>Dorcoceras</taxon>
    </lineage>
</organism>
<protein>
    <recommendedName>
        <fullName evidence="5">RanBP2-type domain-containing protein</fullName>
    </recommendedName>
</protein>
<evidence type="ECO:0000259" key="5">
    <source>
        <dbReference type="PROSITE" id="PS50199"/>
    </source>
</evidence>
<dbReference type="InterPro" id="IPR001876">
    <property type="entry name" value="Znf_RanBP2"/>
</dbReference>
<dbReference type="Proteomes" id="UP000250235">
    <property type="component" value="Unassembled WGS sequence"/>
</dbReference>
<dbReference type="GO" id="GO:0008270">
    <property type="term" value="F:zinc ion binding"/>
    <property type="evidence" value="ECO:0007669"/>
    <property type="project" value="UniProtKB-KW"/>
</dbReference>
<gene>
    <name evidence="6" type="ORF">F511_15715</name>
</gene>